<evidence type="ECO:0000256" key="2">
    <source>
        <dbReference type="ARBA" id="ARBA00023315"/>
    </source>
</evidence>
<evidence type="ECO:0000256" key="1">
    <source>
        <dbReference type="ARBA" id="ARBA00022679"/>
    </source>
</evidence>
<dbReference type="SUPFAM" id="SSF55729">
    <property type="entry name" value="Acyl-CoA N-acyltransferases (Nat)"/>
    <property type="match status" value="1"/>
</dbReference>
<comment type="caution">
    <text evidence="4">The sequence shown here is derived from an EMBL/GenBank/DDBJ whole genome shotgun (WGS) entry which is preliminary data.</text>
</comment>
<gene>
    <name evidence="4" type="ORF">ACFSAU_10840</name>
</gene>
<dbReference type="Pfam" id="PF00583">
    <property type="entry name" value="Acetyltransf_1"/>
    <property type="match status" value="1"/>
</dbReference>
<evidence type="ECO:0000313" key="5">
    <source>
        <dbReference type="Proteomes" id="UP001597139"/>
    </source>
</evidence>
<dbReference type="InterPro" id="IPR016181">
    <property type="entry name" value="Acyl_CoA_acyltransferase"/>
</dbReference>
<dbReference type="EC" id="2.3.-.-" evidence="4"/>
<name>A0ABD6BTQ9_9EURY</name>
<dbReference type="InterPro" id="IPR000182">
    <property type="entry name" value="GNAT_dom"/>
</dbReference>
<evidence type="ECO:0000313" key="4">
    <source>
        <dbReference type="EMBL" id="MFD1567990.1"/>
    </source>
</evidence>
<dbReference type="RefSeq" id="WP_267646835.1">
    <property type="nucleotide sequence ID" value="NZ_JANHGR010000001.1"/>
</dbReference>
<keyword evidence="2 4" id="KW-0012">Acyltransferase</keyword>
<dbReference type="InterPro" id="IPR050832">
    <property type="entry name" value="Bact_Acetyltransf"/>
</dbReference>
<dbReference type="PANTHER" id="PTHR43877">
    <property type="entry name" value="AMINOALKYLPHOSPHONATE N-ACETYLTRANSFERASE-RELATED-RELATED"/>
    <property type="match status" value="1"/>
</dbReference>
<proteinExistence type="predicted"/>
<reference evidence="4 5" key="1">
    <citation type="journal article" date="2019" name="Int. J. Syst. Evol. Microbiol.">
        <title>The Global Catalogue of Microorganisms (GCM) 10K type strain sequencing project: providing services to taxonomists for standard genome sequencing and annotation.</title>
        <authorList>
            <consortium name="The Broad Institute Genomics Platform"/>
            <consortium name="The Broad Institute Genome Sequencing Center for Infectious Disease"/>
            <person name="Wu L."/>
            <person name="Ma J."/>
        </authorList>
    </citation>
    <scope>NUCLEOTIDE SEQUENCE [LARGE SCALE GENOMIC DNA]</scope>
    <source>
        <strain evidence="4 5">CGMCC 1.12859</strain>
    </source>
</reference>
<dbReference type="Proteomes" id="UP001597139">
    <property type="component" value="Unassembled WGS sequence"/>
</dbReference>
<dbReference type="Gene3D" id="3.40.630.30">
    <property type="match status" value="1"/>
</dbReference>
<organism evidence="4 5">
    <name type="scientific">Halolamina litorea</name>
    <dbReference type="NCBI Taxonomy" id="1515593"/>
    <lineage>
        <taxon>Archaea</taxon>
        <taxon>Methanobacteriati</taxon>
        <taxon>Methanobacteriota</taxon>
        <taxon>Stenosarchaea group</taxon>
        <taxon>Halobacteria</taxon>
        <taxon>Halobacteriales</taxon>
        <taxon>Haloferacaceae</taxon>
    </lineage>
</organism>
<dbReference type="GO" id="GO:0016746">
    <property type="term" value="F:acyltransferase activity"/>
    <property type="evidence" value="ECO:0007669"/>
    <property type="project" value="UniProtKB-KW"/>
</dbReference>
<dbReference type="AlphaFoldDB" id="A0ABD6BTQ9"/>
<protein>
    <submittedName>
        <fullName evidence="4">GNAT family N-acetyltransferase</fullName>
        <ecNumber evidence="4">2.3.-.-</ecNumber>
    </submittedName>
</protein>
<accession>A0ABD6BTQ9</accession>
<dbReference type="EMBL" id="JBHUCZ010000009">
    <property type="protein sequence ID" value="MFD1567990.1"/>
    <property type="molecule type" value="Genomic_DNA"/>
</dbReference>
<dbReference type="CDD" id="cd04301">
    <property type="entry name" value="NAT_SF"/>
    <property type="match status" value="1"/>
</dbReference>
<keyword evidence="1 4" id="KW-0808">Transferase</keyword>
<evidence type="ECO:0000259" key="3">
    <source>
        <dbReference type="PROSITE" id="PS51186"/>
    </source>
</evidence>
<keyword evidence="5" id="KW-1185">Reference proteome</keyword>
<feature type="domain" description="N-acetyltransferase" evidence="3">
    <location>
        <begin position="1"/>
        <end position="174"/>
    </location>
</feature>
<dbReference type="PANTHER" id="PTHR43877:SF2">
    <property type="entry name" value="AMINOALKYLPHOSPHONATE N-ACETYLTRANSFERASE-RELATED"/>
    <property type="match status" value="1"/>
</dbReference>
<dbReference type="PROSITE" id="PS51186">
    <property type="entry name" value="GNAT"/>
    <property type="match status" value="1"/>
</dbReference>
<sequence>MEIRDAVPSDASTVAAVARESWHGAYDDLLGPETVARTVEEWYAPESIREEIGTAAAGGSACFLVAVDDGEVVGFTNGGAARDWASDPDDPDAFLSRLYVAPGRWGEGIGTRLTAHLARRLRAAGHERVWLEVFAANERARAFYTSLGFTRIGHVTETFGGTDVATLHLAAPLDAVVDATTEPR</sequence>